<proteinExistence type="predicted"/>
<evidence type="ECO:0000313" key="2">
    <source>
        <dbReference type="EMBL" id="MEN3536851.1"/>
    </source>
</evidence>
<name>A0ABV0ASD1_9ACTN</name>
<keyword evidence="3" id="KW-1185">Reference proteome</keyword>
<dbReference type="PANTHER" id="PTHR48050:SF13">
    <property type="entry name" value="STEROL 3-BETA-GLUCOSYLTRANSFERASE UGT80A2"/>
    <property type="match status" value="1"/>
</dbReference>
<dbReference type="RefSeq" id="WP_346226833.1">
    <property type="nucleotide sequence ID" value="NZ_JBDJAW010000012.1"/>
</dbReference>
<dbReference type="CDD" id="cd03784">
    <property type="entry name" value="GT1_Gtf-like"/>
    <property type="match status" value="1"/>
</dbReference>
<feature type="region of interest" description="Disordered" evidence="1">
    <location>
        <begin position="420"/>
        <end position="442"/>
    </location>
</feature>
<evidence type="ECO:0000256" key="1">
    <source>
        <dbReference type="SAM" id="MobiDB-lite"/>
    </source>
</evidence>
<reference evidence="2 3" key="1">
    <citation type="submission" date="2024-05" db="EMBL/GenBank/DDBJ databases">
        <title>Microbispora sp.ZYX-F-249.</title>
        <authorList>
            <person name="Xie H."/>
        </authorList>
    </citation>
    <scope>NUCLEOTIDE SEQUENCE [LARGE SCALE GENOMIC DNA]</scope>
    <source>
        <strain evidence="2 3">ZYX-F-249</strain>
    </source>
</reference>
<dbReference type="Gene3D" id="3.40.50.2000">
    <property type="entry name" value="Glycogen Phosphorylase B"/>
    <property type="match status" value="2"/>
</dbReference>
<dbReference type="SUPFAM" id="SSF53756">
    <property type="entry name" value="UDP-Glycosyltransferase/glycogen phosphorylase"/>
    <property type="match status" value="1"/>
</dbReference>
<dbReference type="Pfam" id="PF00201">
    <property type="entry name" value="UDPGT"/>
    <property type="match status" value="1"/>
</dbReference>
<dbReference type="InterPro" id="IPR050426">
    <property type="entry name" value="Glycosyltransferase_28"/>
</dbReference>
<dbReference type="InterPro" id="IPR002213">
    <property type="entry name" value="UDP_glucos_trans"/>
</dbReference>
<comment type="caution">
    <text evidence="2">The sequence shown here is derived from an EMBL/GenBank/DDBJ whole genome shotgun (WGS) entry which is preliminary data.</text>
</comment>
<protein>
    <submittedName>
        <fullName evidence="2">Glycosyltransferase</fullName>
    </submittedName>
</protein>
<evidence type="ECO:0000313" key="3">
    <source>
        <dbReference type="Proteomes" id="UP001447516"/>
    </source>
</evidence>
<dbReference type="PANTHER" id="PTHR48050">
    <property type="entry name" value="STEROL 3-BETA-GLUCOSYLTRANSFERASE"/>
    <property type="match status" value="1"/>
</dbReference>
<accession>A0ABV0ASD1</accession>
<dbReference type="EMBL" id="JBDJAW010000012">
    <property type="protein sequence ID" value="MEN3536851.1"/>
    <property type="molecule type" value="Genomic_DNA"/>
</dbReference>
<gene>
    <name evidence="2" type="ORF">AAH991_17185</name>
</gene>
<dbReference type="Proteomes" id="UP001447516">
    <property type="component" value="Unassembled WGS sequence"/>
</dbReference>
<organism evidence="2 3">
    <name type="scientific">Microbispora maris</name>
    <dbReference type="NCBI Taxonomy" id="3144104"/>
    <lineage>
        <taxon>Bacteria</taxon>
        <taxon>Bacillati</taxon>
        <taxon>Actinomycetota</taxon>
        <taxon>Actinomycetes</taxon>
        <taxon>Streptosporangiales</taxon>
        <taxon>Streptosporangiaceae</taxon>
        <taxon>Microbispora</taxon>
    </lineage>
</organism>
<sequence>MMRKNFLFATWAGGGAVPPVLSVARALRERGHGVRVLADRSLHEEILAAGLEPIAWTTAPQGDVTDPAKDVIRDFEARTPLGAFARLRDRIVCGPAADYARDTLAELRARPADVLVTEHMLLGALIGGETAGIPVASLVTTLYPLPTPGAPPPGPGLAPAPGALGRLRDRVLTRLVLKPWRKGLPALNAARTAHGLPPVDSVIDAFDRADLVLVLSPRALDHPGRRFPDRLRHVGPRLDDPAWAGECELPDGDAPLVLASLSSSFMNQRTQLERIAEALGTLPVRGLLTTGPAVDPATVRAPGTVLVTAAAPHTIALRHAAVTVTHAGHGTAVKSLAAGVPLVCLPLGRDQREVARHVELAGAGITLSRNTSPRTIARAVGRVLREPSFRREARRLAAAIAAETATDRAVAELESLAARAAGGDGNAPGRSTAEAPGHHHAT</sequence>